<keyword evidence="1" id="KW-0812">Transmembrane</keyword>
<keyword evidence="1" id="KW-1133">Transmembrane helix</keyword>
<evidence type="ECO:0000256" key="1">
    <source>
        <dbReference type="SAM" id="Phobius"/>
    </source>
</evidence>
<feature type="transmembrane region" description="Helical" evidence="1">
    <location>
        <begin position="63"/>
        <end position="83"/>
    </location>
</feature>
<evidence type="ECO:0000313" key="3">
    <source>
        <dbReference type="Proteomes" id="UP000006055"/>
    </source>
</evidence>
<name>I4CD68_DESTA</name>
<gene>
    <name evidence="2" type="ordered locus">Desti_4895</name>
</gene>
<sequence>MDTLALALPYVQSFFQLNFLFSGMETSTTVILIARLFVFVVFGCGALWITLKITLKFLDCVQTLFTVLAPLPKSFFLILLLVIPLSPESIASRWIGYILLIVALFAVGCTGIFLVVLWKYGVDQAFRLVRFFRSAPQTPVTGAAQERSQPSENVLLATGGFHKTQHEAS</sequence>
<reference evidence="3" key="1">
    <citation type="submission" date="2012-06" db="EMBL/GenBank/DDBJ databases">
        <title>Complete sequence of chromosome of Desulfomonile tiedjei DSM 6799.</title>
        <authorList>
            <person name="Lucas S."/>
            <person name="Copeland A."/>
            <person name="Lapidus A."/>
            <person name="Glavina del Rio T."/>
            <person name="Dalin E."/>
            <person name="Tice H."/>
            <person name="Bruce D."/>
            <person name="Goodwin L."/>
            <person name="Pitluck S."/>
            <person name="Peters L."/>
            <person name="Ovchinnikova G."/>
            <person name="Zeytun A."/>
            <person name="Lu M."/>
            <person name="Kyrpides N."/>
            <person name="Mavromatis K."/>
            <person name="Ivanova N."/>
            <person name="Brettin T."/>
            <person name="Detter J.C."/>
            <person name="Han C."/>
            <person name="Larimer F."/>
            <person name="Land M."/>
            <person name="Hauser L."/>
            <person name="Markowitz V."/>
            <person name="Cheng J.-F."/>
            <person name="Hugenholtz P."/>
            <person name="Woyke T."/>
            <person name="Wu D."/>
            <person name="Spring S."/>
            <person name="Schroeder M."/>
            <person name="Brambilla E."/>
            <person name="Klenk H.-P."/>
            <person name="Eisen J.A."/>
        </authorList>
    </citation>
    <scope>NUCLEOTIDE SEQUENCE [LARGE SCALE GENOMIC DNA]</scope>
    <source>
        <strain evidence="3">ATCC 49306 / DSM 6799 / DCB-1</strain>
    </source>
</reference>
<dbReference type="RefSeq" id="WP_014812616.1">
    <property type="nucleotide sequence ID" value="NC_018025.1"/>
</dbReference>
<proteinExistence type="predicted"/>
<feature type="transmembrane region" description="Helical" evidence="1">
    <location>
        <begin position="29"/>
        <end position="51"/>
    </location>
</feature>
<dbReference type="Proteomes" id="UP000006055">
    <property type="component" value="Chromosome"/>
</dbReference>
<dbReference type="HOGENOM" id="CLU_1575969_0_0_7"/>
<dbReference type="KEGG" id="dti:Desti_4895"/>
<evidence type="ECO:0000313" key="2">
    <source>
        <dbReference type="EMBL" id="AFM27509.1"/>
    </source>
</evidence>
<protein>
    <submittedName>
        <fullName evidence="2">Uncharacterized protein</fullName>
    </submittedName>
</protein>
<feature type="transmembrane region" description="Helical" evidence="1">
    <location>
        <begin position="95"/>
        <end position="118"/>
    </location>
</feature>
<dbReference type="AlphaFoldDB" id="I4CD68"/>
<dbReference type="EMBL" id="CP003360">
    <property type="protein sequence ID" value="AFM27509.1"/>
    <property type="molecule type" value="Genomic_DNA"/>
</dbReference>
<keyword evidence="1" id="KW-0472">Membrane</keyword>
<accession>I4CD68</accession>
<keyword evidence="3" id="KW-1185">Reference proteome</keyword>
<organism evidence="2 3">
    <name type="scientific">Desulfomonile tiedjei (strain ATCC 49306 / DSM 6799 / DCB-1)</name>
    <dbReference type="NCBI Taxonomy" id="706587"/>
    <lineage>
        <taxon>Bacteria</taxon>
        <taxon>Pseudomonadati</taxon>
        <taxon>Thermodesulfobacteriota</taxon>
        <taxon>Desulfomonilia</taxon>
        <taxon>Desulfomonilales</taxon>
        <taxon>Desulfomonilaceae</taxon>
        <taxon>Desulfomonile</taxon>
    </lineage>
</organism>